<dbReference type="GO" id="GO:0004222">
    <property type="term" value="F:metalloendopeptidase activity"/>
    <property type="evidence" value="ECO:0007669"/>
    <property type="project" value="InterPro"/>
</dbReference>
<dbReference type="InterPro" id="IPR011990">
    <property type="entry name" value="TPR-like_helical_dom_sf"/>
</dbReference>
<protein>
    <submittedName>
        <fullName evidence="9">M48 family metallopeptidase</fullName>
    </submittedName>
</protein>
<dbReference type="Pfam" id="PF13432">
    <property type="entry name" value="TPR_16"/>
    <property type="match status" value="1"/>
</dbReference>
<keyword evidence="10" id="KW-1185">Reference proteome</keyword>
<comment type="caution">
    <text evidence="9">The sequence shown here is derived from an EMBL/GenBank/DDBJ whole genome shotgun (WGS) entry which is preliminary data.</text>
</comment>
<sequence length="452" mass="49088">MIKRIFSTFAALAVVLAFLAPAPLSAQGLRLVRDAEIETTIRIYATPLFQAAGLSPQSVRIFLVNDDSLNAFVTTGNRMFINTGLLIKAESPLAAIGVIAHETGHMAGGHVAIRGQSIENAQSTIIASYLLGIGAALATGRGEAASAIISGGQDVALKGFLGYSRSQESAADQAGIRLLEATKLSPQGLLDFMGVLRGQEVLLATSQDPYLRTHPLTQERISFLENAVAASPYKDSPPPEELVRLHERVRAKLIGFLWPISRVFQSYPEDDNSLESRYARSIAHYREAELDIALPLINGLIDENPDDPYFHELKGQMLYENARGAEAIPAFQMAADLLPDSPQLRFALAQAQIEANTPELDQRALENLTFTLRSEPNNSSAWRLSAIAYGRSGDTGMTALALSEAALARGRARESLQHARRAVKILPKDTPSSLRAQDIEGLAERLVEKQDR</sequence>
<dbReference type="OrthoDB" id="9814887at2"/>
<keyword evidence="6" id="KW-0482">Metalloprotease</keyword>
<dbReference type="InterPro" id="IPR051156">
    <property type="entry name" value="Mito/Outer_Membr_Metalloprot"/>
</dbReference>
<evidence type="ECO:0000256" key="6">
    <source>
        <dbReference type="ARBA" id="ARBA00023049"/>
    </source>
</evidence>
<feature type="domain" description="Peptidase M48" evidence="8">
    <location>
        <begin position="41"/>
        <end position="226"/>
    </location>
</feature>
<dbReference type="SUPFAM" id="SSF48452">
    <property type="entry name" value="TPR-like"/>
    <property type="match status" value="1"/>
</dbReference>
<evidence type="ECO:0000256" key="1">
    <source>
        <dbReference type="ARBA" id="ARBA00001947"/>
    </source>
</evidence>
<dbReference type="Gene3D" id="3.30.2010.10">
    <property type="entry name" value="Metalloproteases ('zincins'), catalytic domain"/>
    <property type="match status" value="1"/>
</dbReference>
<dbReference type="RefSeq" id="WP_142898934.1">
    <property type="nucleotide sequence ID" value="NZ_ML660061.1"/>
</dbReference>
<keyword evidence="2" id="KW-0645">Protease</keyword>
<evidence type="ECO:0000256" key="2">
    <source>
        <dbReference type="ARBA" id="ARBA00022670"/>
    </source>
</evidence>
<feature type="chain" id="PRO_5021831862" evidence="7">
    <location>
        <begin position="27"/>
        <end position="452"/>
    </location>
</feature>
<evidence type="ECO:0000256" key="5">
    <source>
        <dbReference type="ARBA" id="ARBA00022833"/>
    </source>
</evidence>
<keyword evidence="4" id="KW-0378">Hydrolase</keyword>
<evidence type="ECO:0000256" key="3">
    <source>
        <dbReference type="ARBA" id="ARBA00022723"/>
    </source>
</evidence>
<keyword evidence="3" id="KW-0479">Metal-binding</keyword>
<dbReference type="PANTHER" id="PTHR22726:SF1">
    <property type="entry name" value="METALLOENDOPEPTIDASE OMA1, MITOCHONDRIAL"/>
    <property type="match status" value="1"/>
</dbReference>
<dbReference type="GO" id="GO:0046872">
    <property type="term" value="F:metal ion binding"/>
    <property type="evidence" value="ECO:0007669"/>
    <property type="project" value="UniProtKB-KW"/>
</dbReference>
<dbReference type="CDD" id="cd07324">
    <property type="entry name" value="M48C_Oma1-like"/>
    <property type="match status" value="1"/>
</dbReference>
<dbReference type="GO" id="GO:0051603">
    <property type="term" value="P:proteolysis involved in protein catabolic process"/>
    <property type="evidence" value="ECO:0007669"/>
    <property type="project" value="TreeGrafter"/>
</dbReference>
<organism evidence="9 10">
    <name type="scientific">Denitrobaculum tricleocarpae</name>
    <dbReference type="NCBI Taxonomy" id="2591009"/>
    <lineage>
        <taxon>Bacteria</taxon>
        <taxon>Pseudomonadati</taxon>
        <taxon>Pseudomonadota</taxon>
        <taxon>Alphaproteobacteria</taxon>
        <taxon>Rhodospirillales</taxon>
        <taxon>Rhodospirillaceae</taxon>
        <taxon>Denitrobaculum</taxon>
    </lineage>
</organism>
<dbReference type="Gene3D" id="1.25.40.10">
    <property type="entry name" value="Tetratricopeptide repeat domain"/>
    <property type="match status" value="1"/>
</dbReference>
<dbReference type="AlphaFoldDB" id="A0A545TAT8"/>
<dbReference type="PANTHER" id="PTHR22726">
    <property type="entry name" value="METALLOENDOPEPTIDASE OMA1"/>
    <property type="match status" value="1"/>
</dbReference>
<dbReference type="Proteomes" id="UP000315252">
    <property type="component" value="Unassembled WGS sequence"/>
</dbReference>
<dbReference type="InterPro" id="IPR001915">
    <property type="entry name" value="Peptidase_M48"/>
</dbReference>
<dbReference type="GO" id="GO:0016020">
    <property type="term" value="C:membrane"/>
    <property type="evidence" value="ECO:0007669"/>
    <property type="project" value="TreeGrafter"/>
</dbReference>
<keyword evidence="7" id="KW-0732">Signal</keyword>
<dbReference type="EMBL" id="VHSH01000010">
    <property type="protein sequence ID" value="TQV74304.1"/>
    <property type="molecule type" value="Genomic_DNA"/>
</dbReference>
<comment type="cofactor">
    <cofactor evidence="1">
        <name>Zn(2+)</name>
        <dbReference type="ChEBI" id="CHEBI:29105"/>
    </cofactor>
</comment>
<name>A0A545TAT8_9PROT</name>
<evidence type="ECO:0000256" key="4">
    <source>
        <dbReference type="ARBA" id="ARBA00022801"/>
    </source>
</evidence>
<evidence type="ECO:0000313" key="9">
    <source>
        <dbReference type="EMBL" id="TQV74304.1"/>
    </source>
</evidence>
<accession>A0A545TAT8</accession>
<feature type="signal peptide" evidence="7">
    <location>
        <begin position="1"/>
        <end position="26"/>
    </location>
</feature>
<reference evidence="9 10" key="1">
    <citation type="submission" date="2019-06" db="EMBL/GenBank/DDBJ databases">
        <title>Whole genome sequence for Rhodospirillaceae sp. R148.</title>
        <authorList>
            <person name="Wang G."/>
        </authorList>
    </citation>
    <scope>NUCLEOTIDE SEQUENCE [LARGE SCALE GENOMIC DNA]</scope>
    <source>
        <strain evidence="9 10">R148</strain>
    </source>
</reference>
<evidence type="ECO:0000313" key="10">
    <source>
        <dbReference type="Proteomes" id="UP000315252"/>
    </source>
</evidence>
<dbReference type="Pfam" id="PF01435">
    <property type="entry name" value="Peptidase_M48"/>
    <property type="match status" value="1"/>
</dbReference>
<evidence type="ECO:0000256" key="7">
    <source>
        <dbReference type="SAM" id="SignalP"/>
    </source>
</evidence>
<gene>
    <name evidence="9" type="ORF">FKG95_23740</name>
</gene>
<evidence type="ECO:0000259" key="8">
    <source>
        <dbReference type="Pfam" id="PF01435"/>
    </source>
</evidence>
<proteinExistence type="predicted"/>
<keyword evidence="5" id="KW-0862">Zinc</keyword>